<keyword evidence="5" id="KW-0812">Transmembrane</keyword>
<protein>
    <submittedName>
        <fullName evidence="10">HlyD family secretion protein</fullName>
    </submittedName>
</protein>
<keyword evidence="4" id="KW-0175">Coiled coil</keyword>
<dbReference type="InterPro" id="IPR058625">
    <property type="entry name" value="MdtA-like_BSH"/>
</dbReference>
<proteinExistence type="inferred from homology"/>
<feature type="coiled-coil region" evidence="4">
    <location>
        <begin position="100"/>
        <end position="158"/>
    </location>
</feature>
<evidence type="ECO:0000313" key="11">
    <source>
        <dbReference type="Proteomes" id="UP000214880"/>
    </source>
</evidence>
<dbReference type="InterPro" id="IPR006143">
    <property type="entry name" value="RND_pump_MFP"/>
</dbReference>
<feature type="domain" description="Multidrug resistance protein MdtA-like C-terminal permuted SH3" evidence="8">
    <location>
        <begin position="286"/>
        <end position="340"/>
    </location>
</feature>
<evidence type="ECO:0000256" key="3">
    <source>
        <dbReference type="ARBA" id="ARBA00022448"/>
    </source>
</evidence>
<gene>
    <name evidence="10" type="ORF">SAMN04488502_11811</name>
</gene>
<evidence type="ECO:0000259" key="7">
    <source>
        <dbReference type="Pfam" id="PF25917"/>
    </source>
</evidence>
<dbReference type="Gene3D" id="2.40.420.20">
    <property type="match status" value="1"/>
</dbReference>
<dbReference type="NCBIfam" id="TIGR01730">
    <property type="entry name" value="RND_mfp"/>
    <property type="match status" value="1"/>
</dbReference>
<dbReference type="GO" id="GO:1990281">
    <property type="term" value="C:efflux pump complex"/>
    <property type="evidence" value="ECO:0007669"/>
    <property type="project" value="TreeGrafter"/>
</dbReference>
<keyword evidence="3" id="KW-0813">Transport</keyword>
<accession>A0A1H0AH15</accession>
<keyword evidence="11" id="KW-1185">Reference proteome</keyword>
<evidence type="ECO:0000259" key="8">
    <source>
        <dbReference type="Pfam" id="PF25967"/>
    </source>
</evidence>
<evidence type="ECO:0000259" key="9">
    <source>
        <dbReference type="Pfam" id="PF25990"/>
    </source>
</evidence>
<dbReference type="Gene3D" id="1.10.287.470">
    <property type="entry name" value="Helix hairpin bin"/>
    <property type="match status" value="1"/>
</dbReference>
<dbReference type="Gene3D" id="2.40.50.100">
    <property type="match status" value="1"/>
</dbReference>
<feature type="domain" description="Multidrug resistance protein MdtA-like barrel-sandwich hybrid" evidence="7">
    <location>
        <begin position="66"/>
        <end position="194"/>
    </location>
</feature>
<dbReference type="Pfam" id="PF25876">
    <property type="entry name" value="HH_MFP_RND"/>
    <property type="match status" value="1"/>
</dbReference>
<organism evidence="10 11">
    <name type="scientific">Dendrosporobacter quercicolus</name>
    <dbReference type="NCBI Taxonomy" id="146817"/>
    <lineage>
        <taxon>Bacteria</taxon>
        <taxon>Bacillati</taxon>
        <taxon>Bacillota</taxon>
        <taxon>Negativicutes</taxon>
        <taxon>Selenomonadales</taxon>
        <taxon>Sporomusaceae</taxon>
        <taxon>Dendrosporobacter</taxon>
    </lineage>
</organism>
<dbReference type="Gene3D" id="2.40.30.170">
    <property type="match status" value="1"/>
</dbReference>
<dbReference type="Pfam" id="PF25967">
    <property type="entry name" value="RND-MFP_C"/>
    <property type="match status" value="1"/>
</dbReference>
<evidence type="ECO:0000256" key="2">
    <source>
        <dbReference type="ARBA" id="ARBA00009477"/>
    </source>
</evidence>
<dbReference type="Pfam" id="PF25990">
    <property type="entry name" value="Beta-barrel_YknX"/>
    <property type="match status" value="1"/>
</dbReference>
<dbReference type="OrthoDB" id="9809068at2"/>
<keyword evidence="5" id="KW-1133">Transmembrane helix</keyword>
<dbReference type="InterPro" id="IPR058636">
    <property type="entry name" value="Beta-barrel_YknX"/>
</dbReference>
<evidence type="ECO:0000259" key="6">
    <source>
        <dbReference type="Pfam" id="PF25876"/>
    </source>
</evidence>
<evidence type="ECO:0000256" key="4">
    <source>
        <dbReference type="SAM" id="Coils"/>
    </source>
</evidence>
<feature type="domain" description="YknX-like beta-barrel" evidence="9">
    <location>
        <begin position="202"/>
        <end position="277"/>
    </location>
</feature>
<comment type="similarity">
    <text evidence="2">Belongs to the membrane fusion protein (MFP) (TC 8.A.1) family.</text>
</comment>
<reference evidence="10 11" key="1">
    <citation type="submission" date="2016-10" db="EMBL/GenBank/DDBJ databases">
        <authorList>
            <person name="de Groot N.N."/>
        </authorList>
    </citation>
    <scope>NUCLEOTIDE SEQUENCE [LARGE SCALE GENOMIC DNA]</scope>
    <source>
        <strain evidence="10 11">DSM 1736</strain>
    </source>
</reference>
<dbReference type="FunFam" id="2.40.30.170:FF:000010">
    <property type="entry name" value="Efflux RND transporter periplasmic adaptor subunit"/>
    <property type="match status" value="1"/>
</dbReference>
<name>A0A1H0AH15_9FIRM</name>
<dbReference type="InterPro" id="IPR058627">
    <property type="entry name" value="MdtA-like_C"/>
</dbReference>
<feature type="domain" description="Multidrug resistance protein MdtA-like alpha-helical hairpin" evidence="6">
    <location>
        <begin position="101"/>
        <end position="160"/>
    </location>
</feature>
<dbReference type="SUPFAM" id="SSF111369">
    <property type="entry name" value="HlyD-like secretion proteins"/>
    <property type="match status" value="1"/>
</dbReference>
<keyword evidence="5" id="KW-0472">Membrane</keyword>
<dbReference type="Pfam" id="PF25917">
    <property type="entry name" value="BSH_RND"/>
    <property type="match status" value="1"/>
</dbReference>
<dbReference type="PANTHER" id="PTHR30469">
    <property type="entry name" value="MULTIDRUG RESISTANCE PROTEIN MDTA"/>
    <property type="match status" value="1"/>
</dbReference>
<dbReference type="Proteomes" id="UP000214880">
    <property type="component" value="Unassembled WGS sequence"/>
</dbReference>
<dbReference type="AlphaFoldDB" id="A0A1H0AH15"/>
<dbReference type="PANTHER" id="PTHR30469:SF33">
    <property type="entry name" value="SLR1207 PROTEIN"/>
    <property type="match status" value="1"/>
</dbReference>
<dbReference type="GO" id="GO:0015562">
    <property type="term" value="F:efflux transmembrane transporter activity"/>
    <property type="evidence" value="ECO:0007669"/>
    <property type="project" value="TreeGrafter"/>
</dbReference>
<dbReference type="EMBL" id="FNHB01000018">
    <property type="protein sequence ID" value="SDN32725.1"/>
    <property type="molecule type" value="Genomic_DNA"/>
</dbReference>
<feature type="transmembrane region" description="Helical" evidence="5">
    <location>
        <begin position="12"/>
        <end position="31"/>
    </location>
</feature>
<comment type="subcellular location">
    <subcellularLocation>
        <location evidence="1">Cell envelope</location>
    </subcellularLocation>
</comment>
<evidence type="ECO:0000313" key="10">
    <source>
        <dbReference type="EMBL" id="SDN32725.1"/>
    </source>
</evidence>
<evidence type="ECO:0000256" key="5">
    <source>
        <dbReference type="SAM" id="Phobius"/>
    </source>
</evidence>
<dbReference type="InterPro" id="IPR058624">
    <property type="entry name" value="MdtA-like_HH"/>
</dbReference>
<evidence type="ECO:0000256" key="1">
    <source>
        <dbReference type="ARBA" id="ARBA00004196"/>
    </source>
</evidence>
<sequence length="363" mass="38810">MRGIWLKVLQYKKWLVTGIILAIAVGAGLMIQESQKADQTALQVEKVERSDIFSVVSATGTITPVNMVDISSKLTGLIAEMKVKENDPVKAGQVLVLLDDTRLQAQLSQARERLENTAANYTRNQSLNKIGALSDQELDAARLEYKVAQANYDDAMSQLDDTVIKSPIDGVVIGKPVPAGQTVAPGIANPMVILTVADMSKMQIDTQVDETDIGKVAVGQTATFSVDAYNGRTFTGVVSNISQKATVDQNVVYYNVIIDVHSPEGLLKPTMTARVSINSGESKSTLVAPLSALKTNKDQQYVVVLRADGQTENVVVSTGIVSDDRVEITAGLDEGDQLVLTTAKAQSAGQSIRIPGLGRGGIR</sequence>
<dbReference type="RefSeq" id="WP_092075098.1">
    <property type="nucleotide sequence ID" value="NZ_FNHB01000018.1"/>
</dbReference>
<dbReference type="STRING" id="146817.SAMN04488502_11811"/>